<accession>A0A4R8T1W9</accession>
<dbReference type="Proteomes" id="UP000295604">
    <property type="component" value="Unassembled WGS sequence"/>
</dbReference>
<keyword evidence="1" id="KW-0732">Signal</keyword>
<reference evidence="2 3" key="1">
    <citation type="submission" date="2018-11" db="EMBL/GenBank/DDBJ databases">
        <title>Genome sequence and assembly of Colletotrichum sidae.</title>
        <authorList>
            <person name="Gan P."/>
            <person name="Shirasu K."/>
        </authorList>
    </citation>
    <scope>NUCLEOTIDE SEQUENCE [LARGE SCALE GENOMIC DNA]</scope>
    <source>
        <strain evidence="2 3">CBS 518.97</strain>
    </source>
</reference>
<gene>
    <name evidence="2" type="ORF">C8034_v010012</name>
</gene>
<sequence>MKFSTLLPAVVAATLGTIATTAASPARRETPPLPDADYCCCDLARPGYVCKVPAALGGAAPDPVCNKALCPFDPQTEKQCCCCQQPASSPTSPWTVRCSAVPRGRACACPAVWCPFNYGERFLPVSPAE</sequence>
<feature type="signal peptide" evidence="1">
    <location>
        <begin position="1"/>
        <end position="23"/>
    </location>
</feature>
<evidence type="ECO:0000256" key="1">
    <source>
        <dbReference type="SAM" id="SignalP"/>
    </source>
</evidence>
<evidence type="ECO:0008006" key="4">
    <source>
        <dbReference type="Google" id="ProtNLM"/>
    </source>
</evidence>
<proteinExistence type="predicted"/>
<feature type="chain" id="PRO_5020763669" description="Secreted protein" evidence="1">
    <location>
        <begin position="24"/>
        <end position="129"/>
    </location>
</feature>
<dbReference type="AlphaFoldDB" id="A0A4R8T1W9"/>
<evidence type="ECO:0000313" key="3">
    <source>
        <dbReference type="Proteomes" id="UP000295604"/>
    </source>
</evidence>
<organism evidence="2 3">
    <name type="scientific">Colletotrichum sidae</name>
    <dbReference type="NCBI Taxonomy" id="1347389"/>
    <lineage>
        <taxon>Eukaryota</taxon>
        <taxon>Fungi</taxon>
        <taxon>Dikarya</taxon>
        <taxon>Ascomycota</taxon>
        <taxon>Pezizomycotina</taxon>
        <taxon>Sordariomycetes</taxon>
        <taxon>Hypocreomycetidae</taxon>
        <taxon>Glomerellales</taxon>
        <taxon>Glomerellaceae</taxon>
        <taxon>Colletotrichum</taxon>
        <taxon>Colletotrichum orbiculare species complex</taxon>
    </lineage>
</organism>
<name>A0A4R8T1W9_9PEZI</name>
<protein>
    <recommendedName>
        <fullName evidence="4">Secreted protein</fullName>
    </recommendedName>
</protein>
<dbReference type="EMBL" id="QAPF01000581">
    <property type="protein sequence ID" value="TEA10421.1"/>
    <property type="molecule type" value="Genomic_DNA"/>
</dbReference>
<keyword evidence="3" id="KW-1185">Reference proteome</keyword>
<comment type="caution">
    <text evidence="2">The sequence shown here is derived from an EMBL/GenBank/DDBJ whole genome shotgun (WGS) entry which is preliminary data.</text>
</comment>
<evidence type="ECO:0000313" key="2">
    <source>
        <dbReference type="EMBL" id="TEA10421.1"/>
    </source>
</evidence>